<keyword evidence="10" id="KW-1185">Reference proteome</keyword>
<dbReference type="Pfam" id="PF03547">
    <property type="entry name" value="Mem_trans"/>
    <property type="match status" value="1"/>
</dbReference>
<feature type="transmembrane region" description="Helical" evidence="8">
    <location>
        <begin position="70"/>
        <end position="88"/>
    </location>
</feature>
<evidence type="ECO:0000256" key="3">
    <source>
        <dbReference type="ARBA" id="ARBA00022448"/>
    </source>
</evidence>
<sequence>MTVVVPLYVAMILAYGSVKWWKIFSPDQCYGINRFVALFAVPLLSFHFIAANDPYTMNLRFIAADTLQKLIVLGALAVWANLSARMLISEQFPDIAGSIVSIHVDSDIMSLDVDKFWKLKLN</sequence>
<gene>
    <name evidence="9" type="ORF">RND71_027666</name>
</gene>
<name>A0AAE1V0T0_9SOLA</name>
<dbReference type="PANTHER" id="PTHR31752:SF18">
    <property type="entry name" value="AUXIN EFFLUX CARRIER COMPONENT 1"/>
    <property type="match status" value="1"/>
</dbReference>
<protein>
    <recommendedName>
        <fullName evidence="11">PIN-like protein</fullName>
    </recommendedName>
</protein>
<evidence type="ECO:0000256" key="1">
    <source>
        <dbReference type="ARBA" id="ARBA00004141"/>
    </source>
</evidence>
<evidence type="ECO:0000256" key="8">
    <source>
        <dbReference type="SAM" id="Phobius"/>
    </source>
</evidence>
<dbReference type="Proteomes" id="UP001291623">
    <property type="component" value="Unassembled WGS sequence"/>
</dbReference>
<keyword evidence="3" id="KW-0813">Transport</keyword>
<evidence type="ECO:0000256" key="6">
    <source>
        <dbReference type="ARBA" id="ARBA00023136"/>
    </source>
</evidence>
<dbReference type="InterPro" id="IPR004776">
    <property type="entry name" value="Mem_transp_PIN-like"/>
</dbReference>
<dbReference type="AlphaFoldDB" id="A0AAE1V0T0"/>
<dbReference type="GO" id="GO:0010329">
    <property type="term" value="F:auxin efflux transmembrane transporter activity"/>
    <property type="evidence" value="ECO:0007669"/>
    <property type="project" value="TreeGrafter"/>
</dbReference>
<comment type="caution">
    <text evidence="9">The sequence shown here is derived from an EMBL/GenBank/DDBJ whole genome shotgun (WGS) entry which is preliminary data.</text>
</comment>
<comment type="subcellular location">
    <subcellularLocation>
        <location evidence="1">Membrane</location>
        <topology evidence="1">Multi-pass membrane protein</topology>
    </subcellularLocation>
</comment>
<evidence type="ECO:0000256" key="7">
    <source>
        <dbReference type="ARBA" id="ARBA00023294"/>
    </source>
</evidence>
<evidence type="ECO:0000256" key="4">
    <source>
        <dbReference type="ARBA" id="ARBA00022692"/>
    </source>
</evidence>
<accession>A0AAE1V0T0</accession>
<keyword evidence="4 8" id="KW-0812">Transmembrane</keyword>
<proteinExistence type="inferred from homology"/>
<evidence type="ECO:0008006" key="11">
    <source>
        <dbReference type="Google" id="ProtNLM"/>
    </source>
</evidence>
<keyword evidence="7" id="KW-0927">Auxin signaling pathway</keyword>
<organism evidence="9 10">
    <name type="scientific">Anisodus tanguticus</name>
    <dbReference type="NCBI Taxonomy" id="243964"/>
    <lineage>
        <taxon>Eukaryota</taxon>
        <taxon>Viridiplantae</taxon>
        <taxon>Streptophyta</taxon>
        <taxon>Embryophyta</taxon>
        <taxon>Tracheophyta</taxon>
        <taxon>Spermatophyta</taxon>
        <taxon>Magnoliopsida</taxon>
        <taxon>eudicotyledons</taxon>
        <taxon>Gunneridae</taxon>
        <taxon>Pentapetalae</taxon>
        <taxon>asterids</taxon>
        <taxon>lamiids</taxon>
        <taxon>Solanales</taxon>
        <taxon>Solanaceae</taxon>
        <taxon>Solanoideae</taxon>
        <taxon>Hyoscyameae</taxon>
        <taxon>Anisodus</taxon>
    </lineage>
</organism>
<dbReference type="InterPro" id="IPR051107">
    <property type="entry name" value="Auxin_Efflux_Carrier"/>
</dbReference>
<evidence type="ECO:0000313" key="10">
    <source>
        <dbReference type="Proteomes" id="UP001291623"/>
    </source>
</evidence>
<dbReference type="GO" id="GO:0009734">
    <property type="term" value="P:auxin-activated signaling pathway"/>
    <property type="evidence" value="ECO:0007669"/>
    <property type="project" value="UniProtKB-KW"/>
</dbReference>
<evidence type="ECO:0000256" key="2">
    <source>
        <dbReference type="ARBA" id="ARBA00009177"/>
    </source>
</evidence>
<dbReference type="GO" id="GO:0005783">
    <property type="term" value="C:endoplasmic reticulum"/>
    <property type="evidence" value="ECO:0007669"/>
    <property type="project" value="TreeGrafter"/>
</dbReference>
<keyword evidence="5 8" id="KW-1133">Transmembrane helix</keyword>
<comment type="similarity">
    <text evidence="2">Belongs to the auxin efflux carrier (TC 2.A.69.1) family.</text>
</comment>
<feature type="transmembrane region" description="Helical" evidence="8">
    <location>
        <begin position="6"/>
        <end position="24"/>
    </location>
</feature>
<evidence type="ECO:0000313" key="9">
    <source>
        <dbReference type="EMBL" id="KAK4352148.1"/>
    </source>
</evidence>
<dbReference type="GO" id="GO:0009926">
    <property type="term" value="P:auxin polar transport"/>
    <property type="evidence" value="ECO:0007669"/>
    <property type="project" value="TreeGrafter"/>
</dbReference>
<dbReference type="GO" id="GO:0005886">
    <property type="term" value="C:plasma membrane"/>
    <property type="evidence" value="ECO:0007669"/>
    <property type="project" value="TreeGrafter"/>
</dbReference>
<keyword evidence="6 8" id="KW-0472">Membrane</keyword>
<dbReference type="EMBL" id="JAVYJV010000015">
    <property type="protein sequence ID" value="KAK4352148.1"/>
    <property type="molecule type" value="Genomic_DNA"/>
</dbReference>
<dbReference type="PANTHER" id="PTHR31752">
    <property type="entry name" value="AUXIN EFFLUX CARRIER COMPONENT 1B-RELATED"/>
    <property type="match status" value="1"/>
</dbReference>
<feature type="transmembrane region" description="Helical" evidence="8">
    <location>
        <begin position="31"/>
        <end position="50"/>
    </location>
</feature>
<evidence type="ECO:0000256" key="5">
    <source>
        <dbReference type="ARBA" id="ARBA00022989"/>
    </source>
</evidence>
<reference evidence="9" key="1">
    <citation type="submission" date="2023-12" db="EMBL/GenBank/DDBJ databases">
        <title>Genome assembly of Anisodus tanguticus.</title>
        <authorList>
            <person name="Wang Y.-J."/>
        </authorList>
    </citation>
    <scope>NUCLEOTIDE SEQUENCE</scope>
    <source>
        <strain evidence="9">KB-2021</strain>
        <tissue evidence="9">Leaf</tissue>
    </source>
</reference>